<accession>A0AA88XLI8</accession>
<dbReference type="PANTHER" id="PTHR13802:SF59">
    <property type="entry name" value="SUSHI DOMAIN-CONTAINING PROTEIN 2"/>
    <property type="match status" value="1"/>
</dbReference>
<evidence type="ECO:0000256" key="3">
    <source>
        <dbReference type="ARBA" id="ARBA00022989"/>
    </source>
</evidence>
<dbReference type="Pfam" id="PF00084">
    <property type="entry name" value="Sushi"/>
    <property type="match status" value="1"/>
</dbReference>
<dbReference type="PROSITE" id="PS51220">
    <property type="entry name" value="NIDO"/>
    <property type="match status" value="1"/>
</dbReference>
<dbReference type="SUPFAM" id="SSF57535">
    <property type="entry name" value="Complement control module/SCR domain"/>
    <property type="match status" value="1"/>
</dbReference>
<evidence type="ECO:0000259" key="9">
    <source>
        <dbReference type="PROSITE" id="PS50923"/>
    </source>
</evidence>
<feature type="domain" description="AMOP" evidence="8">
    <location>
        <begin position="395"/>
        <end position="545"/>
    </location>
</feature>
<proteinExistence type="predicted"/>
<organism evidence="12 13">
    <name type="scientific">Pinctada imbricata</name>
    <name type="common">Atlantic pearl-oyster</name>
    <name type="synonym">Pinctada martensii</name>
    <dbReference type="NCBI Taxonomy" id="66713"/>
    <lineage>
        <taxon>Eukaryota</taxon>
        <taxon>Metazoa</taxon>
        <taxon>Spiralia</taxon>
        <taxon>Lophotrochozoa</taxon>
        <taxon>Mollusca</taxon>
        <taxon>Bivalvia</taxon>
        <taxon>Autobranchia</taxon>
        <taxon>Pteriomorphia</taxon>
        <taxon>Pterioida</taxon>
        <taxon>Pterioidea</taxon>
        <taxon>Pteriidae</taxon>
        <taxon>Pinctada</taxon>
    </lineage>
</organism>
<dbReference type="InterPro" id="IPR001846">
    <property type="entry name" value="VWF_type-D"/>
</dbReference>
<evidence type="ECO:0000256" key="7">
    <source>
        <dbReference type="SAM" id="Phobius"/>
    </source>
</evidence>
<dbReference type="Pfam" id="PF23263">
    <property type="entry name" value="C8-3_MUC4"/>
    <property type="match status" value="1"/>
</dbReference>
<dbReference type="SUPFAM" id="SSF81296">
    <property type="entry name" value="E set domains"/>
    <property type="match status" value="1"/>
</dbReference>
<dbReference type="PROSITE" id="PS51233">
    <property type="entry name" value="VWFD"/>
    <property type="match status" value="1"/>
</dbReference>
<dbReference type="PROSITE" id="PS50923">
    <property type="entry name" value="SUSHI"/>
    <property type="match status" value="1"/>
</dbReference>
<keyword evidence="5" id="KW-1015">Disulfide bond</keyword>
<keyword evidence="13" id="KW-1185">Reference proteome</keyword>
<comment type="subcellular location">
    <subcellularLocation>
        <location evidence="1">Membrane</location>
    </subcellularLocation>
</comment>
<sequence length="1011" mass="112886">MFLIHFQVNNNGILTFHDRLNEYKPRAFPLGENIALIAPFWADVDTERVGGKVWYSNPGETVNSSLLSRASQEIQTYFIQQRKFQSTWVFVATWEDVGYYGASGTGKDRENTFQAVLVTDESRSFVIFNYNKVEWTTGAGFNAGDQRNYYSIEGAQTDAVVNLTLTSNVGIPGKWVFQVDRDTVQNIKCSNQAEKISVYPSFRNMLGGEEISIFGPCFSSDFTILARFRETNDTFQCNYVNTTIIKCILPTVFRTGKVTLDLNPYELGWNYTSVFHLVNVASTVPILVRQEPDSWIINSHVTVVWNSSLTPSNPLRLEVLAFKSSESPDFIVISSQDFNISSFESSRLVNKTFNLTGEVDNVSVLLLKLSWNYTNENFGNAPAIWSDVFSVRWNSPQRSEAWCRAWLEEEKTQYSVNDMSGSCPCTLRQASRDTTRYVPDPFCANSISAGNSECLYYRSATRCVQKTLTSQSSSGETCCYDDNLELIDIRAAPSGGGRHTRYHYSAQGDSIVPFFTYFEKDLVPYEQCCQYSSNKVMCQSFLQFRPPTTCQDYEPPTPAKGAGDPHLTTLDGKDYTFNGLGDFVLMEDTNSSVIVQVRAIQAKDVQGRYQNASVFSGVAMTVTNVSDKVEVYSGETGAEIRINGEVVTLESSTSEYNDVSIEQNQTDTLTTNYLVVFQSVGVSLSLDVSSDFINVLVMIGNDQLKGKVHGLLGNYNGIVDDDFMPRNGTTIPIGASLREIHYQFGMTWTVEQGESLFSTPYTSQDSIIYEPQFLDSTSDSSRNATFVVELCGDNIQCRFDYEVTGNERVARSTMKFIEKFKELEEDIQKVVRCPFLSEPENGNKSVSGYQPGANATFWCDPGFEVIVGTTLRNCQEDGTWTGEHPVCAERIVPPEEENNQLITAVGIGTGSGGVLFLIVLIGLLICRCRKLQKIKATTDEESPHRYDSGIEISTITSSSHIPTPIFENEDFLTRLKDAASIAYVPVNICHLHTEAGGARSSIEERMNNAMD</sequence>
<evidence type="ECO:0000259" key="11">
    <source>
        <dbReference type="PROSITE" id="PS51233"/>
    </source>
</evidence>
<dbReference type="Pfam" id="PF06119">
    <property type="entry name" value="NIDO"/>
    <property type="match status" value="1"/>
</dbReference>
<feature type="domain" description="VWFD" evidence="11">
    <location>
        <begin position="557"/>
        <end position="756"/>
    </location>
</feature>
<keyword evidence="6" id="KW-0768">Sushi</keyword>
<evidence type="ECO:0000256" key="5">
    <source>
        <dbReference type="ARBA" id="ARBA00023157"/>
    </source>
</evidence>
<dbReference type="SMART" id="SM00032">
    <property type="entry name" value="CCP"/>
    <property type="match status" value="1"/>
</dbReference>
<feature type="transmembrane region" description="Helical" evidence="7">
    <location>
        <begin position="901"/>
        <end position="925"/>
    </location>
</feature>
<evidence type="ECO:0000256" key="2">
    <source>
        <dbReference type="ARBA" id="ARBA00022692"/>
    </source>
</evidence>
<feature type="domain" description="NIDO" evidence="10">
    <location>
        <begin position="39"/>
        <end position="182"/>
    </location>
</feature>
<name>A0AA88XLI8_PINIB</name>
<dbReference type="InterPro" id="IPR056619">
    <property type="entry name" value="C8-3_MUC4"/>
</dbReference>
<dbReference type="PANTHER" id="PTHR13802">
    <property type="entry name" value="MUCIN 4-RELATED"/>
    <property type="match status" value="1"/>
</dbReference>
<dbReference type="InterPro" id="IPR003886">
    <property type="entry name" value="NIDO_dom"/>
</dbReference>
<dbReference type="AlphaFoldDB" id="A0AA88XLI8"/>
<dbReference type="InterPro" id="IPR014756">
    <property type="entry name" value="Ig_E-set"/>
</dbReference>
<keyword evidence="3 7" id="KW-1133">Transmembrane helix</keyword>
<dbReference type="EMBL" id="VSWD01000011">
    <property type="protein sequence ID" value="KAK3087620.1"/>
    <property type="molecule type" value="Genomic_DNA"/>
</dbReference>
<dbReference type="PROSITE" id="PS50856">
    <property type="entry name" value="AMOP"/>
    <property type="match status" value="1"/>
</dbReference>
<dbReference type="Pfam" id="PF00094">
    <property type="entry name" value="VWD"/>
    <property type="match status" value="1"/>
</dbReference>
<dbReference type="CDD" id="cd00033">
    <property type="entry name" value="CCP"/>
    <property type="match status" value="1"/>
</dbReference>
<dbReference type="SMART" id="SM00216">
    <property type="entry name" value="VWD"/>
    <property type="match status" value="1"/>
</dbReference>
<reference evidence="12" key="1">
    <citation type="submission" date="2019-08" db="EMBL/GenBank/DDBJ databases">
        <title>The improved chromosome-level genome for the pearl oyster Pinctada fucata martensii using PacBio sequencing and Hi-C.</title>
        <authorList>
            <person name="Zheng Z."/>
        </authorList>
    </citation>
    <scope>NUCLEOTIDE SEQUENCE</scope>
    <source>
        <strain evidence="12">ZZ-2019</strain>
        <tissue evidence="12">Adductor muscle</tissue>
    </source>
</reference>
<dbReference type="Gene3D" id="2.10.70.10">
    <property type="entry name" value="Complement Module, domain 1"/>
    <property type="match status" value="1"/>
</dbReference>
<dbReference type="SMART" id="SM00723">
    <property type="entry name" value="AMOP"/>
    <property type="match status" value="1"/>
</dbReference>
<dbReference type="InterPro" id="IPR057018">
    <property type="entry name" value="F54D1_6-like_Ig-like"/>
</dbReference>
<evidence type="ECO:0000256" key="6">
    <source>
        <dbReference type="PROSITE-ProRule" id="PRU00302"/>
    </source>
</evidence>
<evidence type="ECO:0000313" key="12">
    <source>
        <dbReference type="EMBL" id="KAK3087620.1"/>
    </source>
</evidence>
<dbReference type="InterPro" id="IPR000436">
    <property type="entry name" value="Sushi_SCR_CCP_dom"/>
</dbReference>
<evidence type="ECO:0008006" key="14">
    <source>
        <dbReference type="Google" id="ProtNLM"/>
    </source>
</evidence>
<dbReference type="Pfam" id="PF24462">
    <property type="entry name" value="Ig_F54D1_6"/>
    <property type="match status" value="1"/>
</dbReference>
<dbReference type="GO" id="GO:0007160">
    <property type="term" value="P:cell-matrix adhesion"/>
    <property type="evidence" value="ECO:0007669"/>
    <property type="project" value="InterPro"/>
</dbReference>
<dbReference type="InterPro" id="IPR051495">
    <property type="entry name" value="Epithelial_Barrier/Signaling"/>
</dbReference>
<feature type="domain" description="Sushi" evidence="9">
    <location>
        <begin position="831"/>
        <end position="889"/>
    </location>
</feature>
<evidence type="ECO:0000313" key="13">
    <source>
        <dbReference type="Proteomes" id="UP001186944"/>
    </source>
</evidence>
<dbReference type="InterPro" id="IPR005533">
    <property type="entry name" value="AMOP_dom"/>
</dbReference>
<gene>
    <name evidence="12" type="ORF">FSP39_008510</name>
</gene>
<evidence type="ECO:0000256" key="4">
    <source>
        <dbReference type="ARBA" id="ARBA00023136"/>
    </source>
</evidence>
<dbReference type="GO" id="GO:0016020">
    <property type="term" value="C:membrane"/>
    <property type="evidence" value="ECO:0007669"/>
    <property type="project" value="UniProtKB-SubCell"/>
</dbReference>
<keyword evidence="4 7" id="KW-0472">Membrane</keyword>
<evidence type="ECO:0000259" key="10">
    <source>
        <dbReference type="PROSITE" id="PS51220"/>
    </source>
</evidence>
<dbReference type="SMART" id="SM00539">
    <property type="entry name" value="NIDO"/>
    <property type="match status" value="1"/>
</dbReference>
<dbReference type="InterPro" id="IPR035976">
    <property type="entry name" value="Sushi/SCR/CCP_sf"/>
</dbReference>
<dbReference type="Pfam" id="PF03782">
    <property type="entry name" value="AMOP"/>
    <property type="match status" value="1"/>
</dbReference>
<protein>
    <recommendedName>
        <fullName evidence="14">Sushi domain-containing protein 2</fullName>
    </recommendedName>
</protein>
<evidence type="ECO:0000256" key="1">
    <source>
        <dbReference type="ARBA" id="ARBA00004370"/>
    </source>
</evidence>
<dbReference type="Proteomes" id="UP001186944">
    <property type="component" value="Unassembled WGS sequence"/>
</dbReference>
<evidence type="ECO:0000259" key="8">
    <source>
        <dbReference type="PROSITE" id="PS50856"/>
    </source>
</evidence>
<comment type="caution">
    <text evidence="12">The sequence shown here is derived from an EMBL/GenBank/DDBJ whole genome shotgun (WGS) entry which is preliminary data.</text>
</comment>
<comment type="caution">
    <text evidence="6">Lacks conserved residue(s) required for the propagation of feature annotation.</text>
</comment>
<keyword evidence="2 7" id="KW-0812">Transmembrane</keyword>